<feature type="compositionally biased region" description="Basic and acidic residues" evidence="3">
    <location>
        <begin position="1"/>
        <end position="15"/>
    </location>
</feature>
<protein>
    <submittedName>
        <fullName evidence="4">CpsD/CapB family tyrosine-protein kinase</fullName>
        <ecNumber evidence="4">2.7.10.2</ecNumber>
    </submittedName>
</protein>
<keyword evidence="4" id="KW-0808">Transferase</keyword>
<dbReference type="CDD" id="cd05387">
    <property type="entry name" value="BY-kinase"/>
    <property type="match status" value="1"/>
</dbReference>
<dbReference type="Proteomes" id="UP001271769">
    <property type="component" value="Unassembled WGS sequence"/>
</dbReference>
<dbReference type="SUPFAM" id="SSF52540">
    <property type="entry name" value="P-loop containing nucleoside triphosphate hydrolases"/>
    <property type="match status" value="1"/>
</dbReference>
<dbReference type="InterPro" id="IPR050445">
    <property type="entry name" value="Bact_polysacc_biosynth/exp"/>
</dbReference>
<keyword evidence="2" id="KW-0067">ATP-binding</keyword>
<dbReference type="Gene3D" id="3.40.50.300">
    <property type="entry name" value="P-loop containing nucleotide triphosphate hydrolases"/>
    <property type="match status" value="1"/>
</dbReference>
<dbReference type="PANTHER" id="PTHR32309:SF31">
    <property type="entry name" value="CAPSULAR EXOPOLYSACCHARIDE FAMILY"/>
    <property type="match status" value="1"/>
</dbReference>
<dbReference type="PANTHER" id="PTHR32309">
    <property type="entry name" value="TYROSINE-PROTEIN KINASE"/>
    <property type="match status" value="1"/>
</dbReference>
<dbReference type="GO" id="GO:0004715">
    <property type="term" value="F:non-membrane spanning protein tyrosine kinase activity"/>
    <property type="evidence" value="ECO:0007669"/>
    <property type="project" value="UniProtKB-EC"/>
</dbReference>
<dbReference type="InterPro" id="IPR005702">
    <property type="entry name" value="Wzc-like_C"/>
</dbReference>
<dbReference type="RefSeq" id="WP_320501044.1">
    <property type="nucleotide sequence ID" value="NZ_JAXCLX010000002.1"/>
</dbReference>
<keyword evidence="5" id="KW-1185">Reference proteome</keyword>
<name>A0ABU5E0Y4_9PROT</name>
<evidence type="ECO:0000256" key="3">
    <source>
        <dbReference type="SAM" id="MobiDB-lite"/>
    </source>
</evidence>
<evidence type="ECO:0000256" key="2">
    <source>
        <dbReference type="ARBA" id="ARBA00022840"/>
    </source>
</evidence>
<dbReference type="EMBL" id="JAXCLX010000002">
    <property type="protein sequence ID" value="MDY0872568.1"/>
    <property type="molecule type" value="Genomic_DNA"/>
</dbReference>
<evidence type="ECO:0000256" key="1">
    <source>
        <dbReference type="ARBA" id="ARBA00022741"/>
    </source>
</evidence>
<proteinExistence type="predicted"/>
<comment type="caution">
    <text evidence="4">The sequence shown here is derived from an EMBL/GenBank/DDBJ whole genome shotgun (WGS) entry which is preliminary data.</text>
</comment>
<sequence>MEQIEKAMARARESRAGNLKQFRPANSPGGRASINGVAPAYTETVVAPLDARRMNEERLVADALGHPVSDTYSLLRTQVLQRLRANNMNSLAITSPESGAGVTTTAANLALAIALDVNQTVLLVDLNLRDPGIAQKFRITPPAGIDDYLHGEADLKDCLVSPGVPRLVILGARIPNGEAAEVLSSPRMAALARELHSRYHDRIIIYDLPPLIPSGDTLGFLPNVEAVLLVARSGKTTKSELEKSARLLGQKPIVGTLLNAH</sequence>
<keyword evidence="4" id="KW-0418">Kinase</keyword>
<gene>
    <name evidence="4" type="ORF">SMD31_11560</name>
</gene>
<accession>A0ABU5E0Y4</accession>
<dbReference type="InterPro" id="IPR027417">
    <property type="entry name" value="P-loop_NTPase"/>
</dbReference>
<organism evidence="4 5">
    <name type="scientific">Dongia rigui</name>
    <dbReference type="NCBI Taxonomy" id="940149"/>
    <lineage>
        <taxon>Bacteria</taxon>
        <taxon>Pseudomonadati</taxon>
        <taxon>Pseudomonadota</taxon>
        <taxon>Alphaproteobacteria</taxon>
        <taxon>Rhodospirillales</taxon>
        <taxon>Dongiaceae</taxon>
        <taxon>Dongia</taxon>
    </lineage>
</organism>
<keyword evidence="1" id="KW-0547">Nucleotide-binding</keyword>
<dbReference type="EC" id="2.7.10.2" evidence="4"/>
<evidence type="ECO:0000313" key="5">
    <source>
        <dbReference type="Proteomes" id="UP001271769"/>
    </source>
</evidence>
<evidence type="ECO:0000313" key="4">
    <source>
        <dbReference type="EMBL" id="MDY0872568.1"/>
    </source>
</evidence>
<reference evidence="4 5" key="1">
    <citation type="journal article" date="2013" name="Antonie Van Leeuwenhoek">
        <title>Dongia rigui sp. nov., isolated from freshwater of a large wetland in Korea.</title>
        <authorList>
            <person name="Baik K.S."/>
            <person name="Hwang Y.M."/>
            <person name="Choi J.S."/>
            <person name="Kwon J."/>
            <person name="Seong C.N."/>
        </authorList>
    </citation>
    <scope>NUCLEOTIDE SEQUENCE [LARGE SCALE GENOMIC DNA]</scope>
    <source>
        <strain evidence="4 5">04SU4-P</strain>
    </source>
</reference>
<feature type="region of interest" description="Disordered" evidence="3">
    <location>
        <begin position="1"/>
        <end position="34"/>
    </location>
</feature>